<keyword evidence="3" id="KW-1185">Reference proteome</keyword>
<evidence type="ECO:0000313" key="2">
    <source>
        <dbReference type="EnsemblPlants" id="OMERI12G00390.1"/>
    </source>
</evidence>
<feature type="region of interest" description="Disordered" evidence="1">
    <location>
        <begin position="130"/>
        <end position="184"/>
    </location>
</feature>
<sequence>MLGAMAGEGDDVVMTTCPNEEETRVHQVIKRCRCPNPNAEEEAAAKKMKMVKVKERMTTEEVERLLSFVPRTFPPRDRKPPCDDPDINQFEDILANTVLLLNSNTQIILQDQARARQELRTKSAAVAVPGDAVGGGGNKGKRRRSMGGDGKRVAMTNELKRCSSSKEATPSEEKAAKKEEAVKKRMPCRWCRGRRFLFR</sequence>
<organism evidence="2">
    <name type="scientific">Oryza meridionalis</name>
    <dbReference type="NCBI Taxonomy" id="40149"/>
    <lineage>
        <taxon>Eukaryota</taxon>
        <taxon>Viridiplantae</taxon>
        <taxon>Streptophyta</taxon>
        <taxon>Embryophyta</taxon>
        <taxon>Tracheophyta</taxon>
        <taxon>Spermatophyta</taxon>
        <taxon>Magnoliopsida</taxon>
        <taxon>Liliopsida</taxon>
        <taxon>Poales</taxon>
        <taxon>Poaceae</taxon>
        <taxon>BOP clade</taxon>
        <taxon>Oryzoideae</taxon>
        <taxon>Oryzeae</taxon>
        <taxon>Oryzinae</taxon>
        <taxon>Oryza</taxon>
    </lineage>
</organism>
<dbReference type="EnsemblPlants" id="OMERI12G00390.1">
    <property type="protein sequence ID" value="OMERI12G00390.1"/>
    <property type="gene ID" value="OMERI12G00390"/>
</dbReference>
<accession>A0A0E0F921</accession>
<dbReference type="Gramene" id="OMERI12G00390.1">
    <property type="protein sequence ID" value="OMERI12G00390.1"/>
    <property type="gene ID" value="OMERI12G00390"/>
</dbReference>
<dbReference type="AlphaFoldDB" id="A0A0E0F921"/>
<evidence type="ECO:0000313" key="3">
    <source>
        <dbReference type="Proteomes" id="UP000008021"/>
    </source>
</evidence>
<dbReference type="HOGENOM" id="CLU_1374147_0_0_1"/>
<dbReference type="Proteomes" id="UP000008021">
    <property type="component" value="Chromosome 12"/>
</dbReference>
<proteinExistence type="predicted"/>
<reference evidence="2" key="1">
    <citation type="submission" date="2015-04" db="UniProtKB">
        <authorList>
            <consortium name="EnsemblPlants"/>
        </authorList>
    </citation>
    <scope>IDENTIFICATION</scope>
</reference>
<evidence type="ECO:0000256" key="1">
    <source>
        <dbReference type="SAM" id="MobiDB-lite"/>
    </source>
</evidence>
<reference evidence="2" key="2">
    <citation type="submission" date="2018-05" db="EMBL/GenBank/DDBJ databases">
        <title>OmerRS3 (Oryza meridionalis Reference Sequence Version 3).</title>
        <authorList>
            <person name="Zhang J."/>
            <person name="Kudrna D."/>
            <person name="Lee S."/>
            <person name="Talag J."/>
            <person name="Welchert J."/>
            <person name="Wing R.A."/>
        </authorList>
    </citation>
    <scope>NUCLEOTIDE SEQUENCE [LARGE SCALE GENOMIC DNA]</scope>
    <source>
        <strain evidence="2">cv. OR44</strain>
    </source>
</reference>
<protein>
    <submittedName>
        <fullName evidence="2">Uncharacterized protein</fullName>
    </submittedName>
</protein>
<name>A0A0E0F921_9ORYZ</name>
<feature type="compositionally biased region" description="Basic and acidic residues" evidence="1">
    <location>
        <begin position="169"/>
        <end position="183"/>
    </location>
</feature>